<dbReference type="GO" id="GO:0071949">
    <property type="term" value="F:FAD binding"/>
    <property type="evidence" value="ECO:0007669"/>
    <property type="project" value="InterPro"/>
</dbReference>
<evidence type="ECO:0000313" key="8">
    <source>
        <dbReference type="EMBL" id="WBW74616.1"/>
    </source>
</evidence>
<dbReference type="Pfam" id="PF01266">
    <property type="entry name" value="DAO"/>
    <property type="match status" value="1"/>
</dbReference>
<evidence type="ECO:0000313" key="9">
    <source>
        <dbReference type="Proteomes" id="UP001212411"/>
    </source>
</evidence>
<sequence length="347" mass="38555">MSAQQTQDIAIVGAGVIGLTTAWILCDFGLGPRIKVIAKHTPEDRSVDYTSPWAGANFCSISSGDEKALRWDRITYNRLAYLANTRKESGVVFADLRELWDYDPNLEKIRSWSSYVKDFKTIPKEELPENCLYGHTGTTFLINVPQYLNFIHSILNDSGVTFVKEEIKHINDVLQFVPNPTVVFNCPGVWASTLGGVEDPDVYPTRGHVVCVDAPHIKETRIRNGTNSDTYIIPRPFNGGVVLGGFMQKGNWDREIHPEDTQDILKRTAALMPELFQHQGPEAAKIIYEAVGFRPSRNGGARVELDTLPGTKFPLIHDYGASGTGYQAGYGMAFDSVMLSLPLIKFA</sequence>
<name>A0AAE9WGH9_9SCHI</name>
<comment type="cofactor">
    <cofactor evidence="1 6">
        <name>FAD</name>
        <dbReference type="ChEBI" id="CHEBI:57692"/>
    </cofactor>
</comment>
<dbReference type="InterPro" id="IPR006076">
    <property type="entry name" value="FAD-dep_OxRdtase"/>
</dbReference>
<dbReference type="PANTHER" id="PTHR11530:SF11">
    <property type="entry name" value="D-ASPARTATE OXIDASE"/>
    <property type="match status" value="1"/>
</dbReference>
<dbReference type="GeneID" id="80876450"/>
<feature type="domain" description="FAD dependent oxidoreductase" evidence="7">
    <location>
        <begin position="8"/>
        <end position="333"/>
    </location>
</feature>
<keyword evidence="5" id="KW-0560">Oxidoreductase</keyword>
<feature type="binding site" evidence="6">
    <location>
        <position position="231"/>
    </location>
    <ligand>
        <name>D-dopa</name>
        <dbReference type="ChEBI" id="CHEBI:149689"/>
    </ligand>
</feature>
<feature type="binding site" evidence="6">
    <location>
        <begin position="50"/>
        <end position="51"/>
    </location>
    <ligand>
        <name>FAD</name>
        <dbReference type="ChEBI" id="CHEBI:57692"/>
    </ligand>
</feature>
<proteinExistence type="inferred from homology"/>
<comment type="similarity">
    <text evidence="2">Belongs to the DAMOX/DASOX family.</text>
</comment>
<organism evidence="8 9">
    <name type="scientific">Schizosaccharomyces osmophilus</name>
    <dbReference type="NCBI Taxonomy" id="2545709"/>
    <lineage>
        <taxon>Eukaryota</taxon>
        <taxon>Fungi</taxon>
        <taxon>Dikarya</taxon>
        <taxon>Ascomycota</taxon>
        <taxon>Taphrinomycotina</taxon>
        <taxon>Schizosaccharomycetes</taxon>
        <taxon>Schizosaccharomycetales</taxon>
        <taxon>Schizosaccharomycetaceae</taxon>
        <taxon>Schizosaccharomyces</taxon>
    </lineage>
</organism>
<dbReference type="EMBL" id="CP115612">
    <property type="protein sequence ID" value="WBW74616.1"/>
    <property type="molecule type" value="Genomic_DNA"/>
</dbReference>
<reference evidence="8 9" key="1">
    <citation type="journal article" date="2023" name="G3 (Bethesda)">
        <title>A high-quality reference genome for the fission yeast Schizosaccharomyces osmophilus.</title>
        <authorList>
            <person name="Jia G.S."/>
            <person name="Zhang W.C."/>
            <person name="Liang Y."/>
            <person name="Liu X.H."/>
            <person name="Rhind N."/>
            <person name="Pidoux A."/>
            <person name="Brysch-Herzberg M."/>
            <person name="Du L.L."/>
        </authorList>
    </citation>
    <scope>NUCLEOTIDE SEQUENCE [LARGE SCALE GENOMIC DNA]</scope>
    <source>
        <strain evidence="8 9">CBS 15793</strain>
    </source>
</reference>
<dbReference type="Gene3D" id="3.30.9.10">
    <property type="entry name" value="D-Amino Acid Oxidase, subunit A, domain 2"/>
    <property type="match status" value="1"/>
</dbReference>
<dbReference type="AlphaFoldDB" id="A0AAE9WGH9"/>
<evidence type="ECO:0000256" key="4">
    <source>
        <dbReference type="ARBA" id="ARBA00022827"/>
    </source>
</evidence>
<evidence type="ECO:0000256" key="5">
    <source>
        <dbReference type="ARBA" id="ARBA00023002"/>
    </source>
</evidence>
<keyword evidence="4 6" id="KW-0274">FAD</keyword>
<dbReference type="InterPro" id="IPR023209">
    <property type="entry name" value="DAO"/>
</dbReference>
<dbReference type="PIRSF" id="PIRSF000189">
    <property type="entry name" value="D-aa_oxidase"/>
    <property type="match status" value="1"/>
</dbReference>
<dbReference type="GO" id="GO:0005737">
    <property type="term" value="C:cytoplasm"/>
    <property type="evidence" value="ECO:0007669"/>
    <property type="project" value="TreeGrafter"/>
</dbReference>
<protein>
    <submittedName>
        <fullName evidence="8">D-amino acid oxidase</fullName>
    </submittedName>
</protein>
<dbReference type="RefSeq" id="XP_056038859.1">
    <property type="nucleotide sequence ID" value="XM_056181761.1"/>
</dbReference>
<feature type="binding site" evidence="6">
    <location>
        <position position="294"/>
    </location>
    <ligand>
        <name>D-dopa</name>
        <dbReference type="ChEBI" id="CHEBI:149689"/>
    </ligand>
</feature>
<gene>
    <name evidence="8" type="primary">dao1</name>
    <name evidence="8" type="ORF">SOMG_02970</name>
</gene>
<keyword evidence="3" id="KW-0285">Flavoprotein</keyword>
<dbReference type="Proteomes" id="UP001212411">
    <property type="component" value="Chromosome 2"/>
</dbReference>
<dbReference type="SUPFAM" id="SSF51971">
    <property type="entry name" value="Nucleotide-binding domain"/>
    <property type="match status" value="1"/>
</dbReference>
<evidence type="ECO:0000256" key="1">
    <source>
        <dbReference type="ARBA" id="ARBA00001974"/>
    </source>
</evidence>
<evidence type="ECO:0000259" key="7">
    <source>
        <dbReference type="Pfam" id="PF01266"/>
    </source>
</evidence>
<evidence type="ECO:0000256" key="2">
    <source>
        <dbReference type="ARBA" id="ARBA00006730"/>
    </source>
</evidence>
<keyword evidence="9" id="KW-1185">Reference proteome</keyword>
<accession>A0AAE9WGH9</accession>
<evidence type="ECO:0000256" key="3">
    <source>
        <dbReference type="ARBA" id="ARBA00022630"/>
    </source>
</evidence>
<feature type="binding site" evidence="6">
    <location>
        <position position="323"/>
    </location>
    <ligand>
        <name>D-dopa</name>
        <dbReference type="ChEBI" id="CHEBI:149689"/>
    </ligand>
</feature>
<dbReference type="GO" id="GO:0003884">
    <property type="term" value="F:D-amino-acid oxidase activity"/>
    <property type="evidence" value="ECO:0007669"/>
    <property type="project" value="InterPro"/>
</dbReference>
<dbReference type="KEGG" id="som:SOMG_02970"/>
<dbReference type="Gene3D" id="3.40.50.720">
    <property type="entry name" value="NAD(P)-binding Rossmann-like Domain"/>
    <property type="match status" value="1"/>
</dbReference>
<dbReference type="PANTHER" id="PTHR11530">
    <property type="entry name" value="D-AMINO ACID OXIDASE"/>
    <property type="match status" value="1"/>
</dbReference>
<dbReference type="GO" id="GO:0019478">
    <property type="term" value="P:D-amino acid catabolic process"/>
    <property type="evidence" value="ECO:0007669"/>
    <property type="project" value="TreeGrafter"/>
</dbReference>
<evidence type="ECO:0000256" key="6">
    <source>
        <dbReference type="PIRSR" id="PIRSR000189-1"/>
    </source>
</evidence>
<dbReference type="SUPFAM" id="SSF54373">
    <property type="entry name" value="FAD-linked reductases, C-terminal domain"/>
    <property type="match status" value="1"/>
</dbReference>